<proteinExistence type="predicted"/>
<dbReference type="AlphaFoldDB" id="A0A2G9YTC1"/>
<dbReference type="PANTHER" id="PTHR43252">
    <property type="entry name" value="TRANSCRIPTIONAL REGULATOR YQJI"/>
    <property type="match status" value="1"/>
</dbReference>
<evidence type="ECO:0000313" key="2">
    <source>
        <dbReference type="EMBL" id="PIP22504.1"/>
    </source>
</evidence>
<organism evidence="2 3">
    <name type="scientific">Candidatus Nealsonbacteria bacterium CG23_combo_of_CG06-09_8_20_14_all_39_25</name>
    <dbReference type="NCBI Taxonomy" id="1974723"/>
    <lineage>
        <taxon>Bacteria</taxon>
        <taxon>Candidatus Nealsoniibacteriota</taxon>
    </lineage>
</organism>
<dbReference type="InterPro" id="IPR036388">
    <property type="entry name" value="WH-like_DNA-bd_sf"/>
</dbReference>
<comment type="caution">
    <text evidence="2">The sequence shown here is derived from an EMBL/GenBank/DDBJ whole genome shotgun (WGS) entry which is preliminary data.</text>
</comment>
<dbReference type="Proteomes" id="UP000229054">
    <property type="component" value="Unassembled WGS sequence"/>
</dbReference>
<dbReference type="InterPro" id="IPR036390">
    <property type="entry name" value="WH_DNA-bd_sf"/>
</dbReference>
<evidence type="ECO:0000259" key="1">
    <source>
        <dbReference type="Pfam" id="PF03551"/>
    </source>
</evidence>
<protein>
    <submittedName>
        <fullName evidence="2">PadR family transcriptional regulator</fullName>
    </submittedName>
</protein>
<reference evidence="2 3" key="1">
    <citation type="submission" date="2017-09" db="EMBL/GenBank/DDBJ databases">
        <title>Depth-based differentiation of microbial function through sediment-hosted aquifers and enrichment of novel symbionts in the deep terrestrial subsurface.</title>
        <authorList>
            <person name="Probst A.J."/>
            <person name="Ladd B."/>
            <person name="Jarett J.K."/>
            <person name="Geller-Mcgrath D.E."/>
            <person name="Sieber C.M."/>
            <person name="Emerson J.B."/>
            <person name="Anantharaman K."/>
            <person name="Thomas B.C."/>
            <person name="Malmstrom R."/>
            <person name="Stieglmeier M."/>
            <person name="Klingl A."/>
            <person name="Woyke T."/>
            <person name="Ryan C.M."/>
            <person name="Banfield J.F."/>
        </authorList>
    </citation>
    <scope>NUCLEOTIDE SEQUENCE [LARGE SCALE GENOMIC DNA]</scope>
    <source>
        <strain evidence="2">CG23_combo_of_CG06-09_8_20_14_all_39_25</strain>
    </source>
</reference>
<dbReference type="PANTHER" id="PTHR43252:SF7">
    <property type="entry name" value="TRANSCRIPTIONAL REGULATOR YQJI"/>
    <property type="match status" value="1"/>
</dbReference>
<dbReference type="Pfam" id="PF03551">
    <property type="entry name" value="PadR"/>
    <property type="match status" value="1"/>
</dbReference>
<accession>A0A2G9YTC1</accession>
<dbReference type="EMBL" id="PCRN01000009">
    <property type="protein sequence ID" value="PIP22504.1"/>
    <property type="molecule type" value="Genomic_DNA"/>
</dbReference>
<name>A0A2G9YTC1_9BACT</name>
<gene>
    <name evidence="2" type="ORF">COX38_00210</name>
</gene>
<feature type="domain" description="Transcription regulator PadR N-terminal" evidence="1">
    <location>
        <begin position="20"/>
        <end position="87"/>
    </location>
</feature>
<dbReference type="SUPFAM" id="SSF46785">
    <property type="entry name" value="Winged helix' DNA-binding domain"/>
    <property type="match status" value="1"/>
</dbReference>
<evidence type="ECO:0000313" key="3">
    <source>
        <dbReference type="Proteomes" id="UP000229054"/>
    </source>
</evidence>
<dbReference type="Gene3D" id="1.10.10.10">
    <property type="entry name" value="Winged helix-like DNA-binding domain superfamily/Winged helix DNA-binding domain"/>
    <property type="match status" value="1"/>
</dbReference>
<sequence length="101" mass="12311">MLPIERLQKSNTKENLWLYILSLLKEGKLYAWKIPAIIGKRFNFKPGRITPYRVLYRLEKEGFVKSEMEERRRIYQITEKGKKELEKAKKFYKTILKWLES</sequence>
<dbReference type="InterPro" id="IPR005149">
    <property type="entry name" value="Tscrpt_reg_PadR_N"/>
</dbReference>